<feature type="binding site" evidence="2">
    <location>
        <position position="209"/>
    </location>
    <ligand>
        <name>Mg(2+)</name>
        <dbReference type="ChEBI" id="CHEBI:18420"/>
        <label>3</label>
    </ligand>
</feature>
<feature type="binding site" evidence="2">
    <location>
        <position position="212"/>
    </location>
    <ligand>
        <name>Mg(2+)</name>
        <dbReference type="ChEBI" id="CHEBI:18420"/>
        <label>5</label>
    </ligand>
</feature>
<evidence type="ECO:0000313" key="4">
    <source>
        <dbReference type="EMBL" id="MEX0468873.1"/>
    </source>
</evidence>
<dbReference type="Proteomes" id="UP001556709">
    <property type="component" value="Unassembled WGS sequence"/>
</dbReference>
<name>A0ABV3TB72_9GAMM</name>
<feature type="binding site" evidence="2">
    <location>
        <position position="76"/>
    </location>
    <ligand>
        <name>Mg(2+)</name>
        <dbReference type="ChEBI" id="CHEBI:18420"/>
        <label>2</label>
    </ligand>
</feature>
<dbReference type="PANTHER" id="PTHR30270:SF0">
    <property type="entry name" value="THIAMINE-MONOPHOSPHATE KINASE"/>
    <property type="match status" value="1"/>
</dbReference>
<feature type="binding site" evidence="2">
    <location>
        <position position="260"/>
    </location>
    <ligand>
        <name>substrate</name>
    </ligand>
</feature>
<keyword evidence="1 2" id="KW-0784">Thiamine biosynthesis</keyword>
<dbReference type="EC" id="2.7.4.16" evidence="2"/>
<feature type="domain" description="PurM-like N-terminal" evidence="3">
    <location>
        <begin position="29"/>
        <end position="137"/>
    </location>
</feature>
<feature type="binding site" evidence="2">
    <location>
        <position position="31"/>
    </location>
    <ligand>
        <name>Mg(2+)</name>
        <dbReference type="ChEBI" id="CHEBI:18420"/>
        <label>4</label>
    </ligand>
</feature>
<comment type="function">
    <text evidence="2">Catalyzes the ATP-dependent phosphorylation of thiamine-monophosphate (TMP) to form thiamine-pyrophosphate (TPP), the active form of vitamin B1.</text>
</comment>
<feature type="binding site" evidence="2">
    <location>
        <begin position="122"/>
        <end position="123"/>
    </location>
    <ligand>
        <name>ATP</name>
        <dbReference type="ChEBI" id="CHEBI:30616"/>
    </ligand>
</feature>
<keyword evidence="2" id="KW-0547">Nucleotide-binding</keyword>
<comment type="catalytic activity">
    <reaction evidence="2">
        <text>thiamine phosphate + ATP = thiamine diphosphate + ADP</text>
        <dbReference type="Rhea" id="RHEA:15913"/>
        <dbReference type="ChEBI" id="CHEBI:30616"/>
        <dbReference type="ChEBI" id="CHEBI:37575"/>
        <dbReference type="ChEBI" id="CHEBI:58937"/>
        <dbReference type="ChEBI" id="CHEBI:456216"/>
        <dbReference type="EC" id="2.7.4.16"/>
    </reaction>
</comment>
<feature type="binding site" evidence="2">
    <location>
        <position position="145"/>
    </location>
    <ligand>
        <name>ATP</name>
        <dbReference type="ChEBI" id="CHEBI:30616"/>
    </ligand>
</feature>
<keyword evidence="2 4" id="KW-0808">Transferase</keyword>
<keyword evidence="5" id="KW-1185">Reference proteome</keyword>
<organism evidence="4 5">
    <name type="scientific">Spiribacter pallidus</name>
    <dbReference type="NCBI Taxonomy" id="1987936"/>
    <lineage>
        <taxon>Bacteria</taxon>
        <taxon>Pseudomonadati</taxon>
        <taxon>Pseudomonadota</taxon>
        <taxon>Gammaproteobacteria</taxon>
        <taxon>Chromatiales</taxon>
        <taxon>Ectothiorhodospiraceae</taxon>
        <taxon>Spiribacter</taxon>
    </lineage>
</organism>
<sequence length="318" mass="32685">MAGCGEFDLIRQYLTGLGADRGDVTYGVGDDAAITCPPASMPAVLALDTLVAGVHFPQDLPAAAVGYRALAVNLSDMAAMGATPAWALLGLTLPASDADWVAAFAGGLDRLARLNNVAVVGGDITRGPLTISLQITGFSPAPLRRDGARPGDRVWVSGRPGDAAGGLEVWQSAHRQTPRWQGLVRAFAEPRPRIALGQALRGIASAVIDVSDGVLADAGHIAEASQVALQLESTALQPSARLRAWAGAAAGQDLTLAGGDDYELLFTAPDEAGPVIGQVAGQTRTPVRCIGRVVRGAGVDWGGQNADAAARGGYRHFD</sequence>
<dbReference type="InterPro" id="IPR016188">
    <property type="entry name" value="PurM-like_N"/>
</dbReference>
<dbReference type="Pfam" id="PF00586">
    <property type="entry name" value="AIRS"/>
    <property type="match status" value="1"/>
</dbReference>
<comment type="similarity">
    <text evidence="2">Belongs to the thiamine-monophosphate kinase family.</text>
</comment>
<dbReference type="EMBL" id="JBAKFM010000002">
    <property type="protein sequence ID" value="MEX0468873.1"/>
    <property type="molecule type" value="Genomic_DNA"/>
</dbReference>
<feature type="binding site" evidence="2">
    <location>
        <position position="48"/>
    </location>
    <ligand>
        <name>Mg(2+)</name>
        <dbReference type="ChEBI" id="CHEBI:18420"/>
        <label>2</label>
    </ligand>
</feature>
<dbReference type="HAMAP" id="MF_02128">
    <property type="entry name" value="TMP_kinase"/>
    <property type="match status" value="1"/>
</dbReference>
<evidence type="ECO:0000256" key="1">
    <source>
        <dbReference type="ARBA" id="ARBA00022977"/>
    </source>
</evidence>
<feature type="binding site" evidence="2">
    <location>
        <position position="314"/>
    </location>
    <ligand>
        <name>substrate</name>
    </ligand>
</feature>
<feature type="binding site" evidence="2">
    <location>
        <position position="31"/>
    </location>
    <ligand>
        <name>Mg(2+)</name>
        <dbReference type="ChEBI" id="CHEBI:18420"/>
        <label>3</label>
    </ligand>
</feature>
<protein>
    <recommendedName>
        <fullName evidence="2">Thiamine-monophosphate kinase</fullName>
        <shortName evidence="2">TMP kinase</shortName>
        <shortName evidence="2">Thiamine-phosphate kinase</shortName>
        <ecNumber evidence="2">2.7.4.16</ecNumber>
    </recommendedName>
</protein>
<dbReference type="SUPFAM" id="SSF55326">
    <property type="entry name" value="PurM N-terminal domain-like"/>
    <property type="match status" value="1"/>
</dbReference>
<evidence type="ECO:0000313" key="5">
    <source>
        <dbReference type="Proteomes" id="UP001556709"/>
    </source>
</evidence>
<feature type="binding site" evidence="2">
    <location>
        <position position="211"/>
    </location>
    <ligand>
        <name>ATP</name>
        <dbReference type="ChEBI" id="CHEBI:30616"/>
    </ligand>
</feature>
<comment type="miscellaneous">
    <text evidence="2">Reaction mechanism of ThiL seems to utilize a direct, inline transfer of the gamma-phosphate of ATP to TMP rather than a phosphorylated enzyme intermediate.</text>
</comment>
<feature type="binding site" evidence="2">
    <location>
        <position position="55"/>
    </location>
    <ligand>
        <name>substrate</name>
    </ligand>
</feature>
<keyword evidence="2" id="KW-0067">ATP-binding</keyword>
<evidence type="ECO:0000256" key="2">
    <source>
        <dbReference type="HAMAP-Rule" id="MF_02128"/>
    </source>
</evidence>
<dbReference type="CDD" id="cd02194">
    <property type="entry name" value="ThiL"/>
    <property type="match status" value="1"/>
</dbReference>
<evidence type="ECO:0000259" key="3">
    <source>
        <dbReference type="Pfam" id="PF00586"/>
    </source>
</evidence>
<proteinExistence type="inferred from homology"/>
<dbReference type="Gene3D" id="3.30.1330.10">
    <property type="entry name" value="PurM-like, N-terminal domain"/>
    <property type="match status" value="1"/>
</dbReference>
<comment type="caution">
    <text evidence="2">Lacks conserved residue(s) required for the propagation of feature annotation.</text>
</comment>
<gene>
    <name evidence="2 4" type="primary">thiL</name>
    <name evidence="4" type="ORF">V6X73_03890</name>
</gene>
<comment type="caution">
    <text evidence="4">The sequence shown here is derived from an EMBL/GenBank/DDBJ whole genome shotgun (WGS) entry which is preliminary data.</text>
</comment>
<dbReference type="GO" id="GO:0009030">
    <property type="term" value="F:thiamine-phosphate kinase activity"/>
    <property type="evidence" value="ECO:0007669"/>
    <property type="project" value="UniProtKB-EC"/>
</dbReference>
<dbReference type="SUPFAM" id="SSF56042">
    <property type="entry name" value="PurM C-terminal domain-like"/>
    <property type="match status" value="1"/>
</dbReference>
<dbReference type="PIRSF" id="PIRSF005303">
    <property type="entry name" value="Thiam_monoph_kin"/>
    <property type="match status" value="1"/>
</dbReference>
<keyword evidence="2" id="KW-0479">Metal-binding</keyword>
<dbReference type="InterPro" id="IPR006283">
    <property type="entry name" value="ThiL-like"/>
</dbReference>
<feature type="binding site" evidence="2">
    <location>
        <position position="76"/>
    </location>
    <ligand>
        <name>Mg(2+)</name>
        <dbReference type="ChEBI" id="CHEBI:18420"/>
        <label>3</label>
    </ligand>
</feature>
<dbReference type="NCBIfam" id="TIGR01379">
    <property type="entry name" value="thiL"/>
    <property type="match status" value="1"/>
</dbReference>
<feature type="binding site" evidence="2">
    <location>
        <position position="48"/>
    </location>
    <ligand>
        <name>Mg(2+)</name>
        <dbReference type="ChEBI" id="CHEBI:18420"/>
        <label>1</label>
    </ligand>
</feature>
<dbReference type="RefSeq" id="WP_367958906.1">
    <property type="nucleotide sequence ID" value="NZ_JBAKFK010000002.1"/>
</dbReference>
<feature type="binding site" evidence="2">
    <location>
        <position position="123"/>
    </location>
    <ligand>
        <name>Mg(2+)</name>
        <dbReference type="ChEBI" id="CHEBI:18420"/>
        <label>1</label>
    </ligand>
</feature>
<comment type="pathway">
    <text evidence="2">Cofactor biosynthesis; thiamine diphosphate biosynthesis; thiamine diphosphate from thiamine phosphate: step 1/1.</text>
</comment>
<keyword evidence="2 4" id="KW-0418">Kinase</keyword>
<accession>A0ABV3TB72</accession>
<dbReference type="InterPro" id="IPR036921">
    <property type="entry name" value="PurM-like_N_sf"/>
</dbReference>
<keyword evidence="2" id="KW-0460">Magnesium</keyword>
<dbReference type="Gene3D" id="3.90.650.10">
    <property type="entry name" value="PurM-like C-terminal domain"/>
    <property type="match status" value="1"/>
</dbReference>
<dbReference type="PANTHER" id="PTHR30270">
    <property type="entry name" value="THIAMINE-MONOPHOSPHATE KINASE"/>
    <property type="match status" value="1"/>
</dbReference>
<reference evidence="4 5" key="1">
    <citation type="submission" date="2024-02" db="EMBL/GenBank/DDBJ databases">
        <title>New especies of Spiribacter isolated from saline water.</title>
        <authorList>
            <person name="Leon M.J."/>
            <person name="De La Haba R."/>
            <person name="Sanchez-Porro C."/>
            <person name="Ventosa A."/>
        </authorList>
    </citation>
    <scope>NUCLEOTIDE SEQUENCE [LARGE SCALE GENOMIC DNA]</scope>
    <source>
        <strain evidence="5">ag22IC6-390</strain>
    </source>
</reference>
<dbReference type="InterPro" id="IPR036676">
    <property type="entry name" value="PurM-like_C_sf"/>
</dbReference>
<feature type="binding site" evidence="2">
    <location>
        <position position="76"/>
    </location>
    <ligand>
        <name>Mg(2+)</name>
        <dbReference type="ChEBI" id="CHEBI:18420"/>
        <label>4</label>
    </ligand>
</feature>